<dbReference type="EMBL" id="CP002530">
    <property type="protein sequence ID" value="ADY38073.1"/>
    <property type="molecule type" value="Genomic_DNA"/>
</dbReference>
<organism evidence="2 3">
    <name type="scientific">Phocaeicola salanitronis (strain DSM 18170 / JCM 13657 / CCUG 60908 / BL78)</name>
    <name type="common">Bacteroides salanitronis</name>
    <dbReference type="NCBI Taxonomy" id="667015"/>
    <lineage>
        <taxon>Bacteria</taxon>
        <taxon>Pseudomonadati</taxon>
        <taxon>Bacteroidota</taxon>
        <taxon>Bacteroidia</taxon>
        <taxon>Bacteroidales</taxon>
        <taxon>Bacteroidaceae</taxon>
        <taxon>Phocaeicola</taxon>
    </lineage>
</organism>
<accession>F0R889</accession>
<evidence type="ECO:0000313" key="3">
    <source>
        <dbReference type="Proteomes" id="UP000007486"/>
    </source>
</evidence>
<gene>
    <name evidence="2" type="ordered locus">Bacsa_3550</name>
</gene>
<feature type="transmembrane region" description="Helical" evidence="1">
    <location>
        <begin position="25"/>
        <end position="47"/>
    </location>
</feature>
<protein>
    <submittedName>
        <fullName evidence="2">Uncharacterized protein</fullName>
    </submittedName>
</protein>
<keyword evidence="1" id="KW-1133">Transmembrane helix</keyword>
<sequence length="86" mass="9813">MQLYALTHRDRSCRLCSLLQSVLQVGFRLCSDFILFAALICAFCGCYHSSRDDVRIVSTETVRDVQEMHKSILCMGYDNLVLLCCL</sequence>
<evidence type="ECO:0000313" key="2">
    <source>
        <dbReference type="EMBL" id="ADY38073.1"/>
    </source>
</evidence>
<dbReference type="AlphaFoldDB" id="F0R889"/>
<reference evidence="2 3" key="1">
    <citation type="journal article" date="2011" name="Stand. Genomic Sci.">
        <title>Complete genome sequence of Bacteroides salanitronis type strain (BL78).</title>
        <authorList>
            <person name="Gronow S."/>
            <person name="Held B."/>
            <person name="Lucas S."/>
            <person name="Lapidus A."/>
            <person name="Del Rio T.G."/>
            <person name="Nolan M."/>
            <person name="Tice H."/>
            <person name="Deshpande S."/>
            <person name="Cheng J.F."/>
            <person name="Pitluck S."/>
            <person name="Liolios K."/>
            <person name="Pagani I."/>
            <person name="Ivanova N."/>
            <person name="Mavromatis K."/>
            <person name="Pati A."/>
            <person name="Tapia R."/>
            <person name="Han C."/>
            <person name="Goodwin L."/>
            <person name="Chen A."/>
            <person name="Palaniappan K."/>
            <person name="Land M."/>
            <person name="Hauser L."/>
            <person name="Chang Y.J."/>
            <person name="Jeffries C.D."/>
            <person name="Brambilla E.M."/>
            <person name="Rohde M."/>
            <person name="Goker M."/>
            <person name="Detter J.C."/>
            <person name="Woyke T."/>
            <person name="Bristow J."/>
            <person name="Markowitz V."/>
            <person name="Hugenholtz P."/>
            <person name="Kyrpides N.C."/>
            <person name="Klenk H.P."/>
            <person name="Eisen J.A."/>
        </authorList>
    </citation>
    <scope>NUCLEOTIDE SEQUENCE [LARGE SCALE GENOMIC DNA]</scope>
    <source>
        <strain evidence="2 3">DSM 18170</strain>
    </source>
</reference>
<keyword evidence="1" id="KW-0812">Transmembrane</keyword>
<proteinExistence type="predicted"/>
<name>F0R889_PHOSB</name>
<dbReference type="HOGENOM" id="CLU_2491418_0_0_10"/>
<dbReference type="KEGG" id="bsa:Bacsa_3550"/>
<dbReference type="Proteomes" id="UP000007486">
    <property type="component" value="Chromosome"/>
</dbReference>
<evidence type="ECO:0000256" key="1">
    <source>
        <dbReference type="SAM" id="Phobius"/>
    </source>
</evidence>
<keyword evidence="3" id="KW-1185">Reference proteome</keyword>
<keyword evidence="1" id="KW-0472">Membrane</keyword>